<accession>A0AAV5D1P2</accession>
<reference evidence="1" key="2">
    <citation type="submission" date="2021-12" db="EMBL/GenBank/DDBJ databases">
        <title>Resequencing data analysis of finger millet.</title>
        <authorList>
            <person name="Hatakeyama M."/>
            <person name="Aluri S."/>
            <person name="Balachadran M.T."/>
            <person name="Sivarajan S.R."/>
            <person name="Poveda L."/>
            <person name="Shimizu-Inatsugi R."/>
            <person name="Schlapbach R."/>
            <person name="Sreeman S.M."/>
            <person name="Shimizu K.K."/>
        </authorList>
    </citation>
    <scope>NUCLEOTIDE SEQUENCE</scope>
</reference>
<evidence type="ECO:0000313" key="1">
    <source>
        <dbReference type="EMBL" id="GJN03955.1"/>
    </source>
</evidence>
<evidence type="ECO:0000313" key="2">
    <source>
        <dbReference type="Proteomes" id="UP001054889"/>
    </source>
</evidence>
<gene>
    <name evidence="1" type="primary">ga21456</name>
    <name evidence="1" type="ORF">PR202_ga21456</name>
</gene>
<name>A0AAV5D1P2_ELECO</name>
<proteinExistence type="predicted"/>
<dbReference type="AlphaFoldDB" id="A0AAV5D1P2"/>
<sequence length="241" mass="26123">MASSAGAGAGGRASRELRMSIEEVAKKLSLWSSATFRPILTHDDLEPILAAAGFVPLPPPAQAEQPDRPPAVTWREYAFLGGNAAGPGWLGPRPRLPYPRVDGLHLKTYEAFLGAVEACLGAHRVANLFHVRLMPVTNPDRVFDKVFRPMRNFTPEEDGLIVYREGTLDERTMETCSHHTAMGNAGHVFPGISCRDLGYLRKLDGNCHDEGCCAVKYPSAAGGGYNSFPIPLKDICPNLVG</sequence>
<dbReference type="Proteomes" id="UP001054889">
    <property type="component" value="Unassembled WGS sequence"/>
</dbReference>
<protein>
    <submittedName>
        <fullName evidence="1">Uncharacterized protein</fullName>
    </submittedName>
</protein>
<keyword evidence="2" id="KW-1185">Reference proteome</keyword>
<reference evidence="1" key="1">
    <citation type="journal article" date="2018" name="DNA Res.">
        <title>Multiple hybrid de novo genome assembly of finger millet, an orphan allotetraploid crop.</title>
        <authorList>
            <person name="Hatakeyama M."/>
            <person name="Aluri S."/>
            <person name="Balachadran M.T."/>
            <person name="Sivarajan S.R."/>
            <person name="Patrignani A."/>
            <person name="Gruter S."/>
            <person name="Poveda L."/>
            <person name="Shimizu-Inatsugi R."/>
            <person name="Baeten J."/>
            <person name="Francoijs K.J."/>
            <person name="Nataraja K.N."/>
            <person name="Reddy Y.A.N."/>
            <person name="Phadnis S."/>
            <person name="Ravikumar R.L."/>
            <person name="Schlapbach R."/>
            <person name="Sreeman S.M."/>
            <person name="Shimizu K.K."/>
        </authorList>
    </citation>
    <scope>NUCLEOTIDE SEQUENCE</scope>
</reference>
<organism evidence="1 2">
    <name type="scientific">Eleusine coracana subsp. coracana</name>
    <dbReference type="NCBI Taxonomy" id="191504"/>
    <lineage>
        <taxon>Eukaryota</taxon>
        <taxon>Viridiplantae</taxon>
        <taxon>Streptophyta</taxon>
        <taxon>Embryophyta</taxon>
        <taxon>Tracheophyta</taxon>
        <taxon>Spermatophyta</taxon>
        <taxon>Magnoliopsida</taxon>
        <taxon>Liliopsida</taxon>
        <taxon>Poales</taxon>
        <taxon>Poaceae</taxon>
        <taxon>PACMAD clade</taxon>
        <taxon>Chloridoideae</taxon>
        <taxon>Cynodonteae</taxon>
        <taxon>Eleusininae</taxon>
        <taxon>Eleusine</taxon>
    </lineage>
</organism>
<dbReference type="EMBL" id="BQKI01000010">
    <property type="protein sequence ID" value="GJN03955.1"/>
    <property type="molecule type" value="Genomic_DNA"/>
</dbReference>
<comment type="caution">
    <text evidence="1">The sequence shown here is derived from an EMBL/GenBank/DDBJ whole genome shotgun (WGS) entry which is preliminary data.</text>
</comment>